<dbReference type="GeneID" id="113500027"/>
<dbReference type="InterPro" id="IPR006578">
    <property type="entry name" value="MADF-dom"/>
</dbReference>
<proteinExistence type="predicted"/>
<name>A0A7E5W7J2_TRINI</name>
<dbReference type="KEGG" id="tnl:113500027"/>
<sequence>MPRKPCYWTRKLELELVAFVHQRDYIWRPVGNTNHHIQQKYKAYAEFAARLGRGFTARSVRDRWVNIRSTFNHNLRRVERSKLKAKSVDEVYVPCWPLWKPLQFLREVYKKEDLNYETYQTVPGIYKELTNNLNLKEEQNSEVEIDLELNIRQRGQRTNRPRHKTGILQKTKKASECKQVLDDLLHAMKPLDIQPLPDMEYWFFGKHITERLNAMRTIDAEAASTEIINLLNSSLSTEPT</sequence>
<organism evidence="2 3">
    <name type="scientific">Trichoplusia ni</name>
    <name type="common">Cabbage looper</name>
    <dbReference type="NCBI Taxonomy" id="7111"/>
    <lineage>
        <taxon>Eukaryota</taxon>
        <taxon>Metazoa</taxon>
        <taxon>Ecdysozoa</taxon>
        <taxon>Arthropoda</taxon>
        <taxon>Hexapoda</taxon>
        <taxon>Insecta</taxon>
        <taxon>Pterygota</taxon>
        <taxon>Neoptera</taxon>
        <taxon>Endopterygota</taxon>
        <taxon>Lepidoptera</taxon>
        <taxon>Glossata</taxon>
        <taxon>Ditrysia</taxon>
        <taxon>Noctuoidea</taxon>
        <taxon>Noctuidae</taxon>
        <taxon>Plusiinae</taxon>
        <taxon>Trichoplusia</taxon>
    </lineage>
</organism>
<dbReference type="Proteomes" id="UP000322000">
    <property type="component" value="Chromosome 13"/>
</dbReference>
<evidence type="ECO:0000313" key="2">
    <source>
        <dbReference type="Proteomes" id="UP000322000"/>
    </source>
</evidence>
<dbReference type="OrthoDB" id="549750at2759"/>
<evidence type="ECO:0000259" key="1">
    <source>
        <dbReference type="PROSITE" id="PS51029"/>
    </source>
</evidence>
<dbReference type="PROSITE" id="PS51029">
    <property type="entry name" value="MADF"/>
    <property type="match status" value="1"/>
</dbReference>
<keyword evidence="2" id="KW-1185">Reference proteome</keyword>
<evidence type="ECO:0000313" key="3">
    <source>
        <dbReference type="RefSeq" id="XP_026736472.1"/>
    </source>
</evidence>
<feature type="domain" description="MADF" evidence="1">
    <location>
        <begin position="15"/>
        <end position="110"/>
    </location>
</feature>
<dbReference type="SMART" id="SM00595">
    <property type="entry name" value="MADF"/>
    <property type="match status" value="1"/>
</dbReference>
<protein>
    <submittedName>
        <fullName evidence="3">Uncharacterized protein LOC113500027</fullName>
    </submittedName>
</protein>
<dbReference type="RefSeq" id="XP_026736472.1">
    <property type="nucleotide sequence ID" value="XM_026880671.1"/>
</dbReference>
<dbReference type="Pfam" id="PF10545">
    <property type="entry name" value="MADF_DNA_bdg"/>
    <property type="match status" value="1"/>
</dbReference>
<dbReference type="InParanoid" id="A0A7E5W7J2"/>
<reference evidence="3" key="1">
    <citation type="submission" date="2025-08" db="UniProtKB">
        <authorList>
            <consortium name="RefSeq"/>
        </authorList>
    </citation>
    <scope>IDENTIFICATION</scope>
</reference>
<gene>
    <name evidence="3" type="primary">LOC113500027</name>
</gene>
<accession>A0A7E5W7J2</accession>
<dbReference type="AlphaFoldDB" id="A0A7E5W7J2"/>